<organism evidence="2 3">
    <name type="scientific">Pontiella desulfatans</name>
    <dbReference type="NCBI Taxonomy" id="2750659"/>
    <lineage>
        <taxon>Bacteria</taxon>
        <taxon>Pseudomonadati</taxon>
        <taxon>Kiritimatiellota</taxon>
        <taxon>Kiritimatiellia</taxon>
        <taxon>Kiritimatiellales</taxon>
        <taxon>Pontiellaceae</taxon>
        <taxon>Pontiella</taxon>
    </lineage>
</organism>
<dbReference type="CDD" id="cd06259">
    <property type="entry name" value="YdcF-like"/>
    <property type="match status" value="1"/>
</dbReference>
<proteinExistence type="predicted"/>
<accession>A0A6C2U3W9</accession>
<evidence type="ECO:0000259" key="1">
    <source>
        <dbReference type="Pfam" id="PF02698"/>
    </source>
</evidence>
<dbReference type="RefSeq" id="WP_136080055.1">
    <property type="nucleotide sequence ID" value="NZ_CAAHFG010000001.1"/>
</dbReference>
<dbReference type="InterPro" id="IPR051599">
    <property type="entry name" value="Cell_Envelope_Assoc"/>
</dbReference>
<reference evidence="2 3" key="1">
    <citation type="submission" date="2019-04" db="EMBL/GenBank/DDBJ databases">
        <authorList>
            <person name="Van Vliet M D."/>
        </authorList>
    </citation>
    <scope>NUCLEOTIDE SEQUENCE [LARGE SCALE GENOMIC DNA]</scope>
    <source>
        <strain evidence="2 3">F1</strain>
    </source>
</reference>
<dbReference type="AlphaFoldDB" id="A0A6C2U3W9"/>
<dbReference type="PANTHER" id="PTHR30336">
    <property type="entry name" value="INNER MEMBRANE PROTEIN, PROBABLE PERMEASE"/>
    <property type="match status" value="1"/>
</dbReference>
<sequence length="220" mass="24546">MRIFRLNPIIGILLFVLAGLASIPLAERWITLDSNARIHTDPGSIPKRKVGLLLGCAPNIYFHYRVKAAVDLFKAGRIDFILVSGDNHTATYDEASAMKNALTRRGVPGERVVCDFAGFSTIDSIVRAKEVFGQQQLTVISQEFHVRRALFIAKRKRIDAVGYCAQDVDFSIGGPTQFREALARVKTILDLYLLRRQPRFLGEPVPIGEEEAEIFSTDKA</sequence>
<gene>
    <name evidence="2" type="ORF">PDESU_03148</name>
</gene>
<dbReference type="Proteomes" id="UP000366872">
    <property type="component" value="Unassembled WGS sequence"/>
</dbReference>
<dbReference type="Pfam" id="PF02698">
    <property type="entry name" value="DUF218"/>
    <property type="match status" value="1"/>
</dbReference>
<feature type="domain" description="DUF218" evidence="1">
    <location>
        <begin position="61"/>
        <end position="162"/>
    </location>
</feature>
<dbReference type="EMBL" id="CAAHFG010000001">
    <property type="protein sequence ID" value="VGO14585.1"/>
    <property type="molecule type" value="Genomic_DNA"/>
</dbReference>
<name>A0A6C2U3W9_PONDE</name>
<evidence type="ECO:0000313" key="2">
    <source>
        <dbReference type="EMBL" id="VGO14585.1"/>
    </source>
</evidence>
<protein>
    <recommendedName>
        <fullName evidence="1">DUF218 domain-containing protein</fullName>
    </recommendedName>
</protein>
<dbReference type="PANTHER" id="PTHR30336:SF6">
    <property type="entry name" value="INTEGRAL MEMBRANE PROTEIN"/>
    <property type="match status" value="1"/>
</dbReference>
<keyword evidence="3" id="KW-1185">Reference proteome</keyword>
<dbReference type="InterPro" id="IPR003848">
    <property type="entry name" value="DUF218"/>
</dbReference>
<evidence type="ECO:0000313" key="3">
    <source>
        <dbReference type="Proteomes" id="UP000366872"/>
    </source>
</evidence>
<dbReference type="GO" id="GO:0005886">
    <property type="term" value="C:plasma membrane"/>
    <property type="evidence" value="ECO:0007669"/>
    <property type="project" value="TreeGrafter"/>
</dbReference>